<organism evidence="2 3">
    <name type="scientific">Durusdinium trenchii</name>
    <dbReference type="NCBI Taxonomy" id="1381693"/>
    <lineage>
        <taxon>Eukaryota</taxon>
        <taxon>Sar</taxon>
        <taxon>Alveolata</taxon>
        <taxon>Dinophyceae</taxon>
        <taxon>Suessiales</taxon>
        <taxon>Symbiodiniaceae</taxon>
        <taxon>Durusdinium</taxon>
    </lineage>
</organism>
<feature type="compositionally biased region" description="Polar residues" evidence="1">
    <location>
        <begin position="920"/>
        <end position="929"/>
    </location>
</feature>
<dbReference type="InterPro" id="IPR001345">
    <property type="entry name" value="PG/BPGM_mutase_AS"/>
</dbReference>
<dbReference type="Pfam" id="PF00300">
    <property type="entry name" value="His_Phos_1"/>
    <property type="match status" value="1"/>
</dbReference>
<keyword evidence="3" id="KW-1185">Reference proteome</keyword>
<dbReference type="Gene3D" id="1.20.120.1910">
    <property type="entry name" value="Cysteine-tRNA ligase, C-terminal anti-codon recognition domain"/>
    <property type="match status" value="1"/>
</dbReference>
<evidence type="ECO:0000313" key="2">
    <source>
        <dbReference type="EMBL" id="CAK9106704.1"/>
    </source>
</evidence>
<feature type="region of interest" description="Disordered" evidence="1">
    <location>
        <begin position="429"/>
        <end position="450"/>
    </location>
</feature>
<protein>
    <submittedName>
        <fullName evidence="2">Phosphoglycerate mutase-like protein AT74 (At-74)</fullName>
    </submittedName>
</protein>
<evidence type="ECO:0000256" key="1">
    <source>
        <dbReference type="SAM" id="MobiDB-lite"/>
    </source>
</evidence>
<reference evidence="2 3" key="1">
    <citation type="submission" date="2024-02" db="EMBL/GenBank/DDBJ databases">
        <authorList>
            <person name="Chen Y."/>
            <person name="Shah S."/>
            <person name="Dougan E. K."/>
            <person name="Thang M."/>
            <person name="Chan C."/>
        </authorList>
    </citation>
    <scope>NUCLEOTIDE SEQUENCE [LARGE SCALE GENOMIC DNA]</scope>
</reference>
<dbReference type="InterPro" id="IPR009080">
    <property type="entry name" value="tRNAsynth_Ia_anticodon-bd"/>
</dbReference>
<dbReference type="InterPro" id="IPR013078">
    <property type="entry name" value="His_Pase_superF_clade-1"/>
</dbReference>
<dbReference type="SMART" id="SM00855">
    <property type="entry name" value="PGAM"/>
    <property type="match status" value="1"/>
</dbReference>
<dbReference type="EMBL" id="CAXAMM010042795">
    <property type="protein sequence ID" value="CAK9106704.1"/>
    <property type="molecule type" value="Genomic_DNA"/>
</dbReference>
<dbReference type="CDD" id="cd07067">
    <property type="entry name" value="HP_PGM_like"/>
    <property type="match status" value="1"/>
</dbReference>
<dbReference type="InterPro" id="IPR052765">
    <property type="entry name" value="PGM-Related"/>
</dbReference>
<gene>
    <name evidence="2" type="ORF">SCF082_LOCUS49699</name>
</gene>
<dbReference type="InterPro" id="IPR029033">
    <property type="entry name" value="His_PPase_superfam"/>
</dbReference>
<dbReference type="SUPFAM" id="SSF53254">
    <property type="entry name" value="Phosphoglycerate mutase-like"/>
    <property type="match status" value="1"/>
</dbReference>
<dbReference type="PANTHER" id="PTHR46192">
    <property type="entry name" value="BROAD-RANGE ACID PHOSPHATASE DET1"/>
    <property type="match status" value="1"/>
</dbReference>
<dbReference type="PROSITE" id="PS00175">
    <property type="entry name" value="PG_MUTASE"/>
    <property type="match status" value="1"/>
</dbReference>
<name>A0ABP0S2Z3_9DINO</name>
<accession>A0ABP0S2Z3</accession>
<dbReference type="SUPFAM" id="SSF47323">
    <property type="entry name" value="Anticodon-binding domain of a subclass of class I aminoacyl-tRNA synthetases"/>
    <property type="match status" value="1"/>
</dbReference>
<evidence type="ECO:0000313" key="3">
    <source>
        <dbReference type="Proteomes" id="UP001642464"/>
    </source>
</evidence>
<dbReference type="Proteomes" id="UP001642464">
    <property type="component" value="Unassembled WGS sequence"/>
</dbReference>
<dbReference type="Gene3D" id="3.40.50.1240">
    <property type="entry name" value="Phosphoglycerate mutase-like"/>
    <property type="match status" value="1"/>
</dbReference>
<proteinExistence type="predicted"/>
<feature type="region of interest" description="Disordered" evidence="1">
    <location>
        <begin position="910"/>
        <end position="929"/>
    </location>
</feature>
<sequence length="929" mass="104851">MMLDSARARNRRLPLLGYLGVALLNNCPPDDMDLFWERLVALLEPKRPGQPAAQMAVNNLILSEQIYYQTGYRMPYVRAHGLYTNMGYAPTKPEEILIWRAPLFSYVTTRCAMMHFSVANPQLRMKFHFMEEDEHLSYSQVGSFKAVALIPWDHALMTFYELYTATIPLLMPGTEWMYRLLYQRGQLSVGERIYQTTMPGNLDAPGASSPAGGLGSAKAARGVAEDVLTRGLEAQERRAERSGAGLGGYFLAVAENRTDEDSYTSMGVIRRSASSKTSAFVPQRAQPKHPEPWHPYTPFQMSPLDSNDWTRMRKGTWWLRRGVRFDAMRYWYQYSDFARFPGITYFSNLPDLMCMAESLDINDLSVQMRRYNEQSLVHSATGPSNAWITNRPLSLMGLIEREKARIDKNYAEADKLRKLLRTNGIEVDDRDRSWTSRDGRRGPRPNHNDAMENEDAQALTLAMPGALSAALADFLGRLEDGQFDQAGKESHESHRKADHAAGVKLRADEPPMAGQPGIVLLRHGQSEGNVDHLLYTSKGDSRLELTKKGIRQAREAGQRLQAITPPDANIIVCTSPFERTTQTLLAVYSGGFGGPNQELVQRVHVDPQIREQEFGNFQDPGLTQKVLAGREGVRMSANAVRMDAWNESRRVMLDVVSSLWLYGPGQLGFASDALSRRPNAESSADVFDRVTQFWDKLFGDFTGNGMLTRDEVKYDLCLVVTHGLTIRLMLMCLFEWSVETFGTVWNLGNCEHVTLQKNLETCKYEFCIAESYPPRTPWATRQAWIILATAPKPEDAGQTEGSELVVRLAKLEEARGKLLEVKNVADAEIAKLDKIIEILRERSEQFTVINYLEISQPRTMQISEEQNIEFIDWWGDQLSPLDRSRPPARPGAGYQGKMLRTNRISYAHHRVKSGALSPLSPRNSTTSSP</sequence>
<comment type="caution">
    <text evidence="2">The sequence shown here is derived from an EMBL/GenBank/DDBJ whole genome shotgun (WGS) entry which is preliminary data.</text>
</comment>